<gene>
    <name evidence="2" type="ORF">CPJCM30710_33230</name>
</gene>
<protein>
    <submittedName>
        <fullName evidence="2">Uncharacterized protein</fullName>
    </submittedName>
</protein>
<reference evidence="2" key="1">
    <citation type="submission" date="2021-03" db="EMBL/GenBank/DDBJ databases">
        <title>Taxonomic study of Clostridium polyendosporum from meadow-gley soil under rice.</title>
        <authorList>
            <person name="Kobayashi H."/>
            <person name="Tanizawa Y."/>
            <person name="Yagura M."/>
        </authorList>
    </citation>
    <scope>NUCLEOTIDE SEQUENCE</scope>
    <source>
        <strain evidence="2">JCM 30710</strain>
    </source>
</reference>
<keyword evidence="1" id="KW-0812">Transmembrane</keyword>
<name>A0A919S208_9CLOT</name>
<sequence>MAVPYGGVCVLPIPNAVEIVGGIVVSELVLLIIKKSTNQNS</sequence>
<comment type="caution">
    <text evidence="2">The sequence shown here is derived from an EMBL/GenBank/DDBJ whole genome shotgun (WGS) entry which is preliminary data.</text>
</comment>
<organism evidence="2 3">
    <name type="scientific">Clostridium polyendosporum</name>
    <dbReference type="NCBI Taxonomy" id="69208"/>
    <lineage>
        <taxon>Bacteria</taxon>
        <taxon>Bacillati</taxon>
        <taxon>Bacillota</taxon>
        <taxon>Clostridia</taxon>
        <taxon>Eubacteriales</taxon>
        <taxon>Clostridiaceae</taxon>
        <taxon>Clostridium</taxon>
    </lineage>
</organism>
<feature type="transmembrane region" description="Helical" evidence="1">
    <location>
        <begin position="12"/>
        <end position="33"/>
    </location>
</feature>
<dbReference type="RefSeq" id="WP_281414004.1">
    <property type="nucleotide sequence ID" value="NZ_BOPZ01000049.1"/>
</dbReference>
<evidence type="ECO:0000256" key="1">
    <source>
        <dbReference type="SAM" id="Phobius"/>
    </source>
</evidence>
<keyword evidence="1" id="KW-0472">Membrane</keyword>
<proteinExistence type="predicted"/>
<dbReference type="AlphaFoldDB" id="A0A919S208"/>
<accession>A0A919S208</accession>
<dbReference type="Proteomes" id="UP000679179">
    <property type="component" value="Unassembled WGS sequence"/>
</dbReference>
<evidence type="ECO:0000313" key="2">
    <source>
        <dbReference type="EMBL" id="GIM30657.1"/>
    </source>
</evidence>
<dbReference type="EMBL" id="BOPZ01000049">
    <property type="protein sequence ID" value="GIM30657.1"/>
    <property type="molecule type" value="Genomic_DNA"/>
</dbReference>
<keyword evidence="1" id="KW-1133">Transmembrane helix</keyword>
<keyword evidence="3" id="KW-1185">Reference proteome</keyword>
<evidence type="ECO:0000313" key="3">
    <source>
        <dbReference type="Proteomes" id="UP000679179"/>
    </source>
</evidence>